<evidence type="ECO:0000256" key="8">
    <source>
        <dbReference type="ARBA" id="ARBA00023010"/>
    </source>
</evidence>
<evidence type="ECO:0000256" key="4">
    <source>
        <dbReference type="ARBA" id="ARBA00022475"/>
    </source>
</evidence>
<evidence type="ECO:0000256" key="9">
    <source>
        <dbReference type="ARBA" id="ARBA00023136"/>
    </source>
</evidence>
<accession>A0ABS9BIC0</accession>
<feature type="compositionally biased region" description="Polar residues" evidence="11">
    <location>
        <begin position="93"/>
        <end position="109"/>
    </location>
</feature>
<proteinExistence type="inferred from homology"/>
<evidence type="ECO:0000256" key="1">
    <source>
        <dbReference type="ARBA" id="ARBA00004651"/>
    </source>
</evidence>
<dbReference type="PANTHER" id="PTHR34182">
    <property type="entry name" value="PROTEIN-EXPORT MEMBRANE PROTEIN SECG"/>
    <property type="match status" value="1"/>
</dbReference>
<evidence type="ECO:0000256" key="2">
    <source>
        <dbReference type="ARBA" id="ARBA00008445"/>
    </source>
</evidence>
<evidence type="ECO:0000256" key="5">
    <source>
        <dbReference type="ARBA" id="ARBA00022692"/>
    </source>
</evidence>
<keyword evidence="6 10" id="KW-0653">Protein transport</keyword>
<name>A0ABS9BIC0_9BACT</name>
<dbReference type="InterPro" id="IPR004692">
    <property type="entry name" value="SecG"/>
</dbReference>
<gene>
    <name evidence="12" type="primary">secG</name>
    <name evidence="12" type="ORF">L0U88_09415</name>
</gene>
<sequence length="123" mass="12715">MTLFFLILIILASAILGFIILVQSPKGGGLAGNVGGLSNQFMGVKQTTDLLEKGTWTFAIVVALLCLFSAVFIPTSTGNTNTMLDELNTKPAVTTPIQTPATPGNQSLTPAPAPADSQAKPAN</sequence>
<comment type="similarity">
    <text evidence="2 10">Belongs to the SecG family.</text>
</comment>
<organism evidence="12 13">
    <name type="scientific">Flavihumibacter fluminis</name>
    <dbReference type="NCBI Taxonomy" id="2909236"/>
    <lineage>
        <taxon>Bacteria</taxon>
        <taxon>Pseudomonadati</taxon>
        <taxon>Bacteroidota</taxon>
        <taxon>Chitinophagia</taxon>
        <taxon>Chitinophagales</taxon>
        <taxon>Chitinophagaceae</taxon>
        <taxon>Flavihumibacter</taxon>
    </lineage>
</organism>
<protein>
    <recommendedName>
        <fullName evidence="10">Protein-export membrane protein SecG</fullName>
    </recommendedName>
</protein>
<keyword evidence="3 10" id="KW-0813">Transport</keyword>
<dbReference type="EMBL" id="JAKEVY010000002">
    <property type="protein sequence ID" value="MCF1714843.1"/>
    <property type="molecule type" value="Genomic_DNA"/>
</dbReference>
<keyword evidence="7 10" id="KW-1133">Transmembrane helix</keyword>
<comment type="caution">
    <text evidence="10">Lacks conserved residue(s) required for the propagation of feature annotation.</text>
</comment>
<evidence type="ECO:0000256" key="10">
    <source>
        <dbReference type="RuleBase" id="RU365087"/>
    </source>
</evidence>
<comment type="caution">
    <text evidence="12">The sequence shown here is derived from an EMBL/GenBank/DDBJ whole genome shotgun (WGS) entry which is preliminary data.</text>
</comment>
<keyword evidence="4 10" id="KW-1003">Cell membrane</keyword>
<evidence type="ECO:0000256" key="7">
    <source>
        <dbReference type="ARBA" id="ARBA00022989"/>
    </source>
</evidence>
<comment type="subcellular location">
    <subcellularLocation>
        <location evidence="1 10">Cell membrane</location>
        <topology evidence="1 10">Multi-pass membrane protein</topology>
    </subcellularLocation>
</comment>
<keyword evidence="5 10" id="KW-0812">Transmembrane</keyword>
<keyword evidence="13" id="KW-1185">Reference proteome</keyword>
<dbReference type="Proteomes" id="UP001200145">
    <property type="component" value="Unassembled WGS sequence"/>
</dbReference>
<dbReference type="NCBIfam" id="TIGR00810">
    <property type="entry name" value="secG"/>
    <property type="match status" value="1"/>
</dbReference>
<dbReference type="PANTHER" id="PTHR34182:SF1">
    <property type="entry name" value="PROTEIN-EXPORT MEMBRANE PROTEIN SECG"/>
    <property type="match status" value="1"/>
</dbReference>
<keyword evidence="9 10" id="KW-0472">Membrane</keyword>
<evidence type="ECO:0000256" key="3">
    <source>
        <dbReference type="ARBA" id="ARBA00022448"/>
    </source>
</evidence>
<evidence type="ECO:0000256" key="6">
    <source>
        <dbReference type="ARBA" id="ARBA00022927"/>
    </source>
</evidence>
<evidence type="ECO:0000313" key="12">
    <source>
        <dbReference type="EMBL" id="MCF1714843.1"/>
    </source>
</evidence>
<feature type="transmembrane region" description="Helical" evidence="10">
    <location>
        <begin position="55"/>
        <end position="73"/>
    </location>
</feature>
<dbReference type="RefSeq" id="WP_234865796.1">
    <property type="nucleotide sequence ID" value="NZ_JAKEVY010000002.1"/>
</dbReference>
<evidence type="ECO:0000313" key="13">
    <source>
        <dbReference type="Proteomes" id="UP001200145"/>
    </source>
</evidence>
<evidence type="ECO:0000256" key="11">
    <source>
        <dbReference type="SAM" id="MobiDB-lite"/>
    </source>
</evidence>
<reference evidence="12 13" key="1">
    <citation type="submission" date="2022-01" db="EMBL/GenBank/DDBJ databases">
        <title>Flavihumibacter sp. nov., isolated from sediment of a river.</title>
        <authorList>
            <person name="Liu H."/>
        </authorList>
    </citation>
    <scope>NUCLEOTIDE SEQUENCE [LARGE SCALE GENOMIC DNA]</scope>
    <source>
        <strain evidence="12 13">RY-1</strain>
    </source>
</reference>
<dbReference type="Pfam" id="PF03840">
    <property type="entry name" value="SecG"/>
    <property type="match status" value="1"/>
</dbReference>
<comment type="function">
    <text evidence="10">Involved in protein export. Participates in an early event of protein translocation.</text>
</comment>
<keyword evidence="8 10" id="KW-0811">Translocation</keyword>
<feature type="region of interest" description="Disordered" evidence="11">
    <location>
        <begin position="93"/>
        <end position="123"/>
    </location>
</feature>